<reference evidence="2" key="2">
    <citation type="submission" date="2017-02" db="EMBL/GenBank/DDBJ databases">
        <title>Sunflower complete genome.</title>
        <authorList>
            <person name="Langlade N."/>
            <person name="Munos S."/>
        </authorList>
    </citation>
    <scope>NUCLEOTIDE SEQUENCE [LARGE SCALE GENOMIC DNA]</scope>
    <source>
        <tissue evidence="2">Leaves</tissue>
    </source>
</reference>
<evidence type="ECO:0000313" key="2">
    <source>
        <dbReference type="EMBL" id="OTF86946.1"/>
    </source>
</evidence>
<dbReference type="EMBL" id="CM007906">
    <property type="protein sequence ID" value="OTF86946.1"/>
    <property type="molecule type" value="Genomic_DNA"/>
</dbReference>
<dbReference type="Proteomes" id="UP000215914">
    <property type="component" value="Chromosome 17"/>
</dbReference>
<reference evidence="1" key="3">
    <citation type="submission" date="2020-06" db="EMBL/GenBank/DDBJ databases">
        <title>Helianthus annuus Genome sequencing and assembly Release 2.</title>
        <authorList>
            <person name="Gouzy J."/>
            <person name="Langlade N."/>
            <person name="Munos S."/>
        </authorList>
    </citation>
    <scope>NUCLEOTIDE SEQUENCE</scope>
    <source>
        <tissue evidence="1">Leaves</tissue>
    </source>
</reference>
<keyword evidence="3" id="KW-1185">Reference proteome</keyword>
<protein>
    <submittedName>
        <fullName evidence="2">Uncharacterized protein</fullName>
    </submittedName>
</protein>
<evidence type="ECO:0000313" key="1">
    <source>
        <dbReference type="EMBL" id="KAF5755612.1"/>
    </source>
</evidence>
<proteinExistence type="predicted"/>
<dbReference type="InParanoid" id="A0A251RRG7"/>
<accession>A0A251RRG7</accession>
<reference evidence="1 3" key="1">
    <citation type="journal article" date="2017" name="Nature">
        <title>The sunflower genome provides insights into oil metabolism, flowering and Asterid evolution.</title>
        <authorList>
            <person name="Badouin H."/>
            <person name="Gouzy J."/>
            <person name="Grassa C.J."/>
            <person name="Murat F."/>
            <person name="Staton S.E."/>
            <person name="Cottret L."/>
            <person name="Lelandais-Briere C."/>
            <person name="Owens G.L."/>
            <person name="Carrere S."/>
            <person name="Mayjonade B."/>
            <person name="Legrand L."/>
            <person name="Gill N."/>
            <person name="Kane N.C."/>
            <person name="Bowers J.E."/>
            <person name="Hubner S."/>
            <person name="Bellec A."/>
            <person name="Berard A."/>
            <person name="Berges H."/>
            <person name="Blanchet N."/>
            <person name="Boniface M.C."/>
            <person name="Brunel D."/>
            <person name="Catrice O."/>
            <person name="Chaidir N."/>
            <person name="Claudel C."/>
            <person name="Donnadieu C."/>
            <person name="Faraut T."/>
            <person name="Fievet G."/>
            <person name="Helmstetter N."/>
            <person name="King M."/>
            <person name="Knapp S.J."/>
            <person name="Lai Z."/>
            <person name="Le Paslier M.C."/>
            <person name="Lippi Y."/>
            <person name="Lorenzon L."/>
            <person name="Mandel J.R."/>
            <person name="Marage G."/>
            <person name="Marchand G."/>
            <person name="Marquand E."/>
            <person name="Bret-Mestries E."/>
            <person name="Morien E."/>
            <person name="Nambeesan S."/>
            <person name="Nguyen T."/>
            <person name="Pegot-Espagnet P."/>
            <person name="Pouilly N."/>
            <person name="Raftis F."/>
            <person name="Sallet E."/>
            <person name="Schiex T."/>
            <person name="Thomas J."/>
            <person name="Vandecasteele C."/>
            <person name="Vares D."/>
            <person name="Vear F."/>
            <person name="Vautrin S."/>
            <person name="Crespi M."/>
            <person name="Mangin B."/>
            <person name="Burke J.M."/>
            <person name="Salse J."/>
            <person name="Munos S."/>
            <person name="Vincourt P."/>
            <person name="Rieseberg L.H."/>
            <person name="Langlade N.B."/>
        </authorList>
    </citation>
    <scope>NUCLEOTIDE SEQUENCE [LARGE SCALE GENOMIC DNA]</scope>
    <source>
        <strain evidence="3">cv. SF193</strain>
        <tissue evidence="1">Leaves</tissue>
    </source>
</reference>
<evidence type="ECO:0000313" key="3">
    <source>
        <dbReference type="Proteomes" id="UP000215914"/>
    </source>
</evidence>
<gene>
    <name evidence="2" type="ORF">HannXRQ_Chr17g0556361</name>
    <name evidence="1" type="ORF">HanXRQr2_Chr17g0804771</name>
</gene>
<name>A0A251RRG7_HELAN</name>
<organism evidence="2 3">
    <name type="scientific">Helianthus annuus</name>
    <name type="common">Common sunflower</name>
    <dbReference type="NCBI Taxonomy" id="4232"/>
    <lineage>
        <taxon>Eukaryota</taxon>
        <taxon>Viridiplantae</taxon>
        <taxon>Streptophyta</taxon>
        <taxon>Embryophyta</taxon>
        <taxon>Tracheophyta</taxon>
        <taxon>Spermatophyta</taxon>
        <taxon>Magnoliopsida</taxon>
        <taxon>eudicotyledons</taxon>
        <taxon>Gunneridae</taxon>
        <taxon>Pentapetalae</taxon>
        <taxon>asterids</taxon>
        <taxon>campanulids</taxon>
        <taxon>Asterales</taxon>
        <taxon>Asteraceae</taxon>
        <taxon>Asteroideae</taxon>
        <taxon>Heliantheae alliance</taxon>
        <taxon>Heliantheae</taxon>
        <taxon>Helianthus</taxon>
    </lineage>
</organism>
<dbReference type="EMBL" id="MNCJ02000332">
    <property type="protein sequence ID" value="KAF5755612.1"/>
    <property type="molecule type" value="Genomic_DNA"/>
</dbReference>
<sequence>MPVCKASQYTTKSLIPSSRVSTRALLNLCFRISKDSCCFEPQLNLIFLRVKVVKGMAILEKFSMNLL</sequence>
<dbReference type="Gramene" id="mRNA:HanXRQr2_Chr17g0804771">
    <property type="protein sequence ID" value="CDS:HanXRQr2_Chr17g0804771.1"/>
    <property type="gene ID" value="HanXRQr2_Chr17g0804771"/>
</dbReference>
<dbReference type="AlphaFoldDB" id="A0A251RRG7"/>